<dbReference type="InterPro" id="IPR000030">
    <property type="entry name" value="PPE_dom"/>
</dbReference>
<feature type="compositionally biased region" description="Basic and acidic residues" evidence="2">
    <location>
        <begin position="182"/>
        <end position="195"/>
    </location>
</feature>
<dbReference type="Proteomes" id="UP000245060">
    <property type="component" value="Unassembled WGS sequence"/>
</dbReference>
<evidence type="ECO:0000256" key="2">
    <source>
        <dbReference type="SAM" id="MobiDB-lite"/>
    </source>
</evidence>
<dbReference type="Gene3D" id="1.20.1260.20">
    <property type="entry name" value="PPE superfamily"/>
    <property type="match status" value="1"/>
</dbReference>
<gene>
    <name evidence="4" type="ORF">MmonteBS_22490</name>
    <name evidence="5" type="ORF">NJB18185_32260</name>
</gene>
<proteinExistence type="inferred from homology"/>
<evidence type="ECO:0000313" key="5">
    <source>
        <dbReference type="EMBL" id="GKU73455.1"/>
    </source>
</evidence>
<comment type="similarity">
    <text evidence="1">Belongs to the mycobacterial PPE family.</text>
</comment>
<name>A0AA37PNC1_9MYCO</name>
<evidence type="ECO:0000313" key="4">
    <source>
        <dbReference type="EMBL" id="GBG37877.1"/>
    </source>
</evidence>
<feature type="domain" description="PPE" evidence="3">
    <location>
        <begin position="8"/>
        <end position="157"/>
    </location>
</feature>
<dbReference type="SUPFAM" id="SSF140459">
    <property type="entry name" value="PE/PPE dimer-like"/>
    <property type="match status" value="1"/>
</dbReference>
<sequence length="195" mass="20284">MADCVSPSPDMNSAGMFAVPATEPLFMAAAAWEDLAAELGTSASSFEAVISLALGSGSWSDPESTSISTALRAAAESCLDLLKLAASQALPSAQDARLTASVFEATQTGALLPAAMAANRQMLASLVETNFFGQNAAAISCIEGVYAEMWARDLQMRSNDSSNQSTTSKLKPARALAADSDSPPRVDPLGRRDEF</sequence>
<dbReference type="EMBL" id="BQYH01000021">
    <property type="protein sequence ID" value="GKU73455.1"/>
    <property type="molecule type" value="Genomic_DNA"/>
</dbReference>
<dbReference type="Pfam" id="PF00823">
    <property type="entry name" value="PPE"/>
    <property type="match status" value="1"/>
</dbReference>
<dbReference type="Proteomes" id="UP001139505">
    <property type="component" value="Unassembled WGS sequence"/>
</dbReference>
<evidence type="ECO:0000313" key="6">
    <source>
        <dbReference type="Proteomes" id="UP000245060"/>
    </source>
</evidence>
<dbReference type="PANTHER" id="PTHR46766">
    <property type="entry name" value="GLUTAMINE-RICH PROTEIN 2"/>
    <property type="match status" value="1"/>
</dbReference>
<reference evidence="5" key="4">
    <citation type="submission" date="2022-04" db="EMBL/GenBank/DDBJ databases">
        <authorList>
            <person name="Komine T."/>
            <person name="Fukano H."/>
            <person name="Wada S."/>
        </authorList>
    </citation>
    <scope>NUCLEOTIDE SEQUENCE</scope>
    <source>
        <strain evidence="5">NJB18185</strain>
    </source>
</reference>
<dbReference type="InterPro" id="IPR038332">
    <property type="entry name" value="PPE_sf"/>
</dbReference>
<feature type="compositionally biased region" description="Polar residues" evidence="2">
    <location>
        <begin position="157"/>
        <end position="169"/>
    </location>
</feature>
<dbReference type="EMBL" id="BFCH01000017">
    <property type="protein sequence ID" value="GBG37877.1"/>
    <property type="molecule type" value="Genomic_DNA"/>
</dbReference>
<comment type="caution">
    <text evidence="5">The sequence shown here is derived from an EMBL/GenBank/DDBJ whole genome shotgun (WGS) entry which is preliminary data.</text>
</comment>
<reference evidence="5" key="3">
    <citation type="journal article" date="2022" name="Microbiol. Resour. Announc.">
        <title>Draft Genome Sequences of Eight Mycobacterium montefiorense Strains Isolated from Salamanders in Captivity.</title>
        <authorList>
            <person name="Komine T."/>
            <person name="Ihara H."/>
            <person name="Fukano H."/>
            <person name="Hoshino Y."/>
            <person name="Kurata O."/>
            <person name="Wada S."/>
        </authorList>
    </citation>
    <scope>NUCLEOTIDE SEQUENCE</scope>
    <source>
        <strain evidence="5">NJB18185</strain>
    </source>
</reference>
<evidence type="ECO:0000256" key="1">
    <source>
        <dbReference type="ARBA" id="ARBA00010652"/>
    </source>
</evidence>
<keyword evidence="6" id="KW-1185">Reference proteome</keyword>
<evidence type="ECO:0000313" key="7">
    <source>
        <dbReference type="Proteomes" id="UP001139505"/>
    </source>
</evidence>
<feature type="region of interest" description="Disordered" evidence="2">
    <location>
        <begin position="157"/>
        <end position="195"/>
    </location>
</feature>
<accession>A0AA37PNC1</accession>
<dbReference type="AlphaFoldDB" id="A0AA37PNC1"/>
<dbReference type="PANTHER" id="PTHR46766:SF1">
    <property type="entry name" value="GLUTAMINE-RICH PROTEIN 2"/>
    <property type="match status" value="1"/>
</dbReference>
<organism evidence="5 7">
    <name type="scientific">Mycobacterium montefiorense</name>
    <dbReference type="NCBI Taxonomy" id="154654"/>
    <lineage>
        <taxon>Bacteria</taxon>
        <taxon>Bacillati</taxon>
        <taxon>Actinomycetota</taxon>
        <taxon>Actinomycetes</taxon>
        <taxon>Mycobacteriales</taxon>
        <taxon>Mycobacteriaceae</taxon>
        <taxon>Mycobacterium</taxon>
        <taxon>Mycobacterium simiae complex</taxon>
    </lineage>
</organism>
<reference evidence="6" key="2">
    <citation type="submission" date="2018-04" db="EMBL/GenBank/DDBJ databases">
        <title>Draft genome sequence of Mycobacterium montefiorense isolated from Japanese black salamander.</title>
        <authorList>
            <person name="Fukano H."/>
            <person name="Yoshida M."/>
            <person name="Shimizu A."/>
            <person name="Iwao H."/>
            <person name="Kurata O."/>
            <person name="Katayama Y."/>
            <person name="Omatsu T."/>
            <person name="Mizutani T."/>
            <person name="Wada S."/>
            <person name="Hoshino Y."/>
        </authorList>
    </citation>
    <scope>NUCLEOTIDE SEQUENCE [LARGE SCALE GENOMIC DNA]</scope>
    <source>
        <strain evidence="6">BS</strain>
    </source>
</reference>
<protein>
    <recommendedName>
        <fullName evidence="3">PPE domain-containing protein</fullName>
    </recommendedName>
</protein>
<reference evidence="4" key="1">
    <citation type="journal article" date="2018" name="Genome Announc.">
        <title>Draft Genome Sequence of Mycobacterium montefiorense Isolated from Japanese Black Salamander (Hynobius nigrescens).</title>
        <authorList>
            <person name="Fukano H."/>
            <person name="Yoshida M."/>
            <person name="Shimizu A."/>
            <person name="Iwao H."/>
            <person name="Katayama Y."/>
            <person name="Omatsu T."/>
            <person name="Mizutani T."/>
            <person name="Kurata O."/>
            <person name="Wada S."/>
            <person name="Hoshino Y."/>
        </authorList>
    </citation>
    <scope>NUCLEOTIDE SEQUENCE</scope>
    <source>
        <strain evidence="4">BS</strain>
    </source>
</reference>
<dbReference type="GO" id="GO:0052572">
    <property type="term" value="P:response to host immune response"/>
    <property type="evidence" value="ECO:0007669"/>
    <property type="project" value="TreeGrafter"/>
</dbReference>
<evidence type="ECO:0000259" key="3">
    <source>
        <dbReference type="Pfam" id="PF00823"/>
    </source>
</evidence>